<comment type="catalytic activity">
    <reaction evidence="1">
        <text>ATP + protein L-histidine = ADP + protein N-phospho-L-histidine.</text>
        <dbReference type="EC" id="2.7.13.3"/>
    </reaction>
</comment>
<dbReference type="Proteomes" id="UP000440224">
    <property type="component" value="Unassembled WGS sequence"/>
</dbReference>
<feature type="domain" description="Histidine kinase" evidence="5">
    <location>
        <begin position="280"/>
        <end position="493"/>
    </location>
</feature>
<dbReference type="InterPro" id="IPR035965">
    <property type="entry name" value="PAS-like_dom_sf"/>
</dbReference>
<name>A0A6N7PI11_9BACT</name>
<evidence type="ECO:0000256" key="4">
    <source>
        <dbReference type="PROSITE-ProRule" id="PRU00169"/>
    </source>
</evidence>
<dbReference type="Pfam" id="PF00072">
    <property type="entry name" value="Response_reg"/>
    <property type="match status" value="1"/>
</dbReference>
<sequence>MTKREGSMRLCVLLVDDDVVDRMAIVRALGKADPAIEVHEATSANAALEKLRRGLFDCVISDLDMPGRDGAWLLAAIRQEEIDVPFVVLTGQGDEQTAVALMKAGAADYLVKGADAGSRLGHIVRHVVRVSRAEREARLAHERLALSLSATGLGIWDWDPRTNELRCDARCKELFGLPAEAPLGFEQARAAIHPDDLAPWIATFTAALEPGAGGGRYELEHRLVGLVDGQERWVRVSGRVVFQEGKAVRVVGALLDVTARRREVELARRRLEFEQQLMGIVSHDLRNPIAAMVTGAVILRRALPEGSPLTKTAARVASSGERATRLIRDLLDFTQARTGTGIPVARRESDIHATCKQVVDEIVLAHAGRQIVHHAEGEGQGIWDPDRISQVVDNLTRNAVTYSPPGSVVTIWSRDLGERVRVEVHNEGTPIPAEVLPTLFEPYKRGDHKHDPDRSIGLGLFIVKEIVSAHGGEVTVRSTACEGTTFVVDLPKG</sequence>
<evidence type="ECO:0000256" key="2">
    <source>
        <dbReference type="ARBA" id="ARBA00012438"/>
    </source>
</evidence>
<dbReference type="OrthoDB" id="9802500at2"/>
<evidence type="ECO:0000259" key="7">
    <source>
        <dbReference type="PROSITE" id="PS50113"/>
    </source>
</evidence>
<comment type="caution">
    <text evidence="8">The sequence shown here is derived from an EMBL/GenBank/DDBJ whole genome shotgun (WGS) entry which is preliminary data.</text>
</comment>
<dbReference type="InterPro" id="IPR036890">
    <property type="entry name" value="HATPase_C_sf"/>
</dbReference>
<proteinExistence type="predicted"/>
<dbReference type="GO" id="GO:0000155">
    <property type="term" value="F:phosphorelay sensor kinase activity"/>
    <property type="evidence" value="ECO:0007669"/>
    <property type="project" value="InterPro"/>
</dbReference>
<protein>
    <recommendedName>
        <fullName evidence="2">histidine kinase</fullName>
        <ecNumber evidence="2">2.7.13.3</ecNumber>
    </recommendedName>
</protein>
<dbReference type="PANTHER" id="PTHR43547:SF2">
    <property type="entry name" value="HYBRID SIGNAL TRANSDUCTION HISTIDINE KINASE C"/>
    <property type="match status" value="1"/>
</dbReference>
<dbReference type="InterPro" id="IPR000014">
    <property type="entry name" value="PAS"/>
</dbReference>
<dbReference type="SUPFAM" id="SSF52172">
    <property type="entry name" value="CheY-like"/>
    <property type="match status" value="1"/>
</dbReference>
<dbReference type="PRINTS" id="PR00344">
    <property type="entry name" value="BCTRLSENSOR"/>
</dbReference>
<dbReference type="PROSITE" id="PS50109">
    <property type="entry name" value="HIS_KIN"/>
    <property type="match status" value="1"/>
</dbReference>
<dbReference type="Gene3D" id="1.10.287.130">
    <property type="match status" value="1"/>
</dbReference>
<evidence type="ECO:0000256" key="3">
    <source>
        <dbReference type="ARBA" id="ARBA00022553"/>
    </source>
</evidence>
<dbReference type="Gene3D" id="3.30.565.10">
    <property type="entry name" value="Histidine kinase-like ATPase, C-terminal domain"/>
    <property type="match status" value="1"/>
</dbReference>
<dbReference type="InterPro" id="IPR003661">
    <property type="entry name" value="HisK_dim/P_dom"/>
</dbReference>
<evidence type="ECO:0000313" key="8">
    <source>
        <dbReference type="EMBL" id="MRG90446.1"/>
    </source>
</evidence>
<dbReference type="Pfam" id="PF02518">
    <property type="entry name" value="HATPase_c"/>
    <property type="match status" value="1"/>
</dbReference>
<dbReference type="InterPro" id="IPR001789">
    <property type="entry name" value="Sig_transdc_resp-reg_receiver"/>
</dbReference>
<keyword evidence="9" id="KW-1185">Reference proteome</keyword>
<dbReference type="Gene3D" id="3.40.50.2300">
    <property type="match status" value="1"/>
</dbReference>
<dbReference type="PROSITE" id="PS50113">
    <property type="entry name" value="PAC"/>
    <property type="match status" value="1"/>
</dbReference>
<dbReference type="CDD" id="cd00082">
    <property type="entry name" value="HisKA"/>
    <property type="match status" value="1"/>
</dbReference>
<dbReference type="InterPro" id="IPR013655">
    <property type="entry name" value="PAS_fold_3"/>
</dbReference>
<feature type="modified residue" description="4-aspartylphosphate" evidence="4">
    <location>
        <position position="62"/>
    </location>
</feature>
<dbReference type="SMART" id="SM00387">
    <property type="entry name" value="HATPase_c"/>
    <property type="match status" value="1"/>
</dbReference>
<dbReference type="SUPFAM" id="SSF47384">
    <property type="entry name" value="Homodimeric domain of signal transducing histidine kinase"/>
    <property type="match status" value="1"/>
</dbReference>
<dbReference type="AlphaFoldDB" id="A0A6N7PI11"/>
<dbReference type="PROSITE" id="PS50110">
    <property type="entry name" value="RESPONSE_REGULATORY"/>
    <property type="match status" value="1"/>
</dbReference>
<evidence type="ECO:0000259" key="5">
    <source>
        <dbReference type="PROSITE" id="PS50109"/>
    </source>
</evidence>
<dbReference type="SMART" id="SM00388">
    <property type="entry name" value="HisKA"/>
    <property type="match status" value="1"/>
</dbReference>
<dbReference type="CDD" id="cd00075">
    <property type="entry name" value="HATPase"/>
    <property type="match status" value="1"/>
</dbReference>
<dbReference type="SMART" id="SM00091">
    <property type="entry name" value="PAS"/>
    <property type="match status" value="1"/>
</dbReference>
<dbReference type="Gene3D" id="3.30.450.20">
    <property type="entry name" value="PAS domain"/>
    <property type="match status" value="1"/>
</dbReference>
<feature type="domain" description="Response regulatory" evidence="6">
    <location>
        <begin position="11"/>
        <end position="127"/>
    </location>
</feature>
<dbReference type="SUPFAM" id="SSF55874">
    <property type="entry name" value="ATPase domain of HSP90 chaperone/DNA topoisomerase II/histidine kinase"/>
    <property type="match status" value="1"/>
</dbReference>
<feature type="domain" description="PAC" evidence="7">
    <location>
        <begin position="217"/>
        <end position="269"/>
    </location>
</feature>
<dbReference type="InterPro" id="IPR000700">
    <property type="entry name" value="PAS-assoc_C"/>
</dbReference>
<dbReference type="InterPro" id="IPR036097">
    <property type="entry name" value="HisK_dim/P_sf"/>
</dbReference>
<accession>A0A6N7PI11</accession>
<dbReference type="CDD" id="cd00130">
    <property type="entry name" value="PAS"/>
    <property type="match status" value="1"/>
</dbReference>
<dbReference type="InterPro" id="IPR005467">
    <property type="entry name" value="His_kinase_dom"/>
</dbReference>
<dbReference type="Pfam" id="PF08447">
    <property type="entry name" value="PAS_3"/>
    <property type="match status" value="1"/>
</dbReference>
<dbReference type="PANTHER" id="PTHR43547">
    <property type="entry name" value="TWO-COMPONENT HISTIDINE KINASE"/>
    <property type="match status" value="1"/>
</dbReference>
<evidence type="ECO:0000259" key="6">
    <source>
        <dbReference type="PROSITE" id="PS50110"/>
    </source>
</evidence>
<dbReference type="Gene3D" id="2.10.70.100">
    <property type="match status" value="1"/>
</dbReference>
<keyword evidence="3 4" id="KW-0597">Phosphoprotein</keyword>
<dbReference type="EC" id="2.7.13.3" evidence="2"/>
<dbReference type="InterPro" id="IPR003594">
    <property type="entry name" value="HATPase_dom"/>
</dbReference>
<evidence type="ECO:0000313" key="9">
    <source>
        <dbReference type="Proteomes" id="UP000440224"/>
    </source>
</evidence>
<organism evidence="8 9">
    <name type="scientific">Polyangium spumosum</name>
    <dbReference type="NCBI Taxonomy" id="889282"/>
    <lineage>
        <taxon>Bacteria</taxon>
        <taxon>Pseudomonadati</taxon>
        <taxon>Myxococcota</taxon>
        <taxon>Polyangia</taxon>
        <taxon>Polyangiales</taxon>
        <taxon>Polyangiaceae</taxon>
        <taxon>Polyangium</taxon>
    </lineage>
</organism>
<dbReference type="Pfam" id="PF00512">
    <property type="entry name" value="HisKA"/>
    <property type="match status" value="1"/>
</dbReference>
<dbReference type="RefSeq" id="WP_153817361.1">
    <property type="nucleotide sequence ID" value="NZ_WJIE01000001.1"/>
</dbReference>
<reference evidence="8 9" key="1">
    <citation type="submission" date="2019-10" db="EMBL/GenBank/DDBJ databases">
        <title>A soil myxobacterium in the family Polyangiaceae.</title>
        <authorList>
            <person name="Li Y."/>
            <person name="Wang J."/>
        </authorList>
    </citation>
    <scope>NUCLEOTIDE SEQUENCE [LARGE SCALE GENOMIC DNA]</scope>
    <source>
        <strain evidence="8 9">DSM 14734</strain>
    </source>
</reference>
<evidence type="ECO:0000256" key="1">
    <source>
        <dbReference type="ARBA" id="ARBA00000085"/>
    </source>
</evidence>
<gene>
    <name evidence="8" type="ORF">GF068_00690</name>
</gene>
<dbReference type="InterPro" id="IPR004358">
    <property type="entry name" value="Sig_transdc_His_kin-like_C"/>
</dbReference>
<dbReference type="CDD" id="cd00156">
    <property type="entry name" value="REC"/>
    <property type="match status" value="1"/>
</dbReference>
<dbReference type="InterPro" id="IPR011006">
    <property type="entry name" value="CheY-like_superfamily"/>
</dbReference>
<dbReference type="EMBL" id="WJIE01000001">
    <property type="protein sequence ID" value="MRG90446.1"/>
    <property type="molecule type" value="Genomic_DNA"/>
</dbReference>
<dbReference type="SUPFAM" id="SSF55785">
    <property type="entry name" value="PYP-like sensor domain (PAS domain)"/>
    <property type="match status" value="1"/>
</dbReference>
<dbReference type="SMART" id="SM00448">
    <property type="entry name" value="REC"/>
    <property type="match status" value="1"/>
</dbReference>